<keyword evidence="5 9" id="KW-0732">Signal</keyword>
<feature type="signal peptide" evidence="9">
    <location>
        <begin position="1"/>
        <end position="20"/>
    </location>
</feature>
<keyword evidence="12" id="KW-1185">Reference proteome</keyword>
<dbReference type="GO" id="GO:0005576">
    <property type="term" value="C:extracellular region"/>
    <property type="evidence" value="ECO:0007669"/>
    <property type="project" value="UniProtKB-SubCell"/>
</dbReference>
<dbReference type="Proteomes" id="UP000653454">
    <property type="component" value="Unassembled WGS sequence"/>
</dbReference>
<accession>A0A0C5BEX1</accession>
<evidence type="ECO:0000256" key="6">
    <source>
        <dbReference type="ARBA" id="ARBA00022815"/>
    </source>
</evidence>
<dbReference type="GO" id="GO:0005179">
    <property type="term" value="F:hormone activity"/>
    <property type="evidence" value="ECO:0007669"/>
    <property type="project" value="UniProtKB-KW"/>
</dbReference>
<evidence type="ECO:0000256" key="3">
    <source>
        <dbReference type="ARBA" id="ARBA00022525"/>
    </source>
</evidence>
<keyword evidence="8" id="KW-0527">Neuropeptide</keyword>
<evidence type="ECO:0000256" key="5">
    <source>
        <dbReference type="ARBA" id="ARBA00022729"/>
    </source>
</evidence>
<reference evidence="11" key="2">
    <citation type="submission" date="2020-11" db="EMBL/GenBank/DDBJ databases">
        <authorList>
            <person name="Whiteford S."/>
        </authorList>
    </citation>
    <scope>NUCLEOTIDE SEQUENCE</scope>
</reference>
<evidence type="ECO:0000256" key="4">
    <source>
        <dbReference type="ARBA" id="ARBA00022702"/>
    </source>
</evidence>
<dbReference type="InterPro" id="IPR002047">
    <property type="entry name" value="Adipokinetic_hormone_CS"/>
</dbReference>
<dbReference type="EMBL" id="CAJHNJ030000043">
    <property type="protein sequence ID" value="CAG9130903.1"/>
    <property type="molecule type" value="Genomic_DNA"/>
</dbReference>
<evidence type="ECO:0000256" key="2">
    <source>
        <dbReference type="ARBA" id="ARBA00006145"/>
    </source>
</evidence>
<dbReference type="AlphaFoldDB" id="A0A0C5BEX1"/>
<dbReference type="InterPro" id="IPR010475">
    <property type="entry name" value="AKH/RPCH_hormone"/>
</dbReference>
<feature type="chain" id="PRO_5045018193" evidence="9">
    <location>
        <begin position="21"/>
        <end position="73"/>
    </location>
</feature>
<evidence type="ECO:0000256" key="9">
    <source>
        <dbReference type="SAM" id="SignalP"/>
    </source>
</evidence>
<evidence type="ECO:0000313" key="10">
    <source>
        <dbReference type="EMBL" id="AJM76765.1"/>
    </source>
</evidence>
<proteinExistence type="evidence at transcript level"/>
<organism evidence="10">
    <name type="scientific">Plutella xylostella</name>
    <name type="common">Diamondback moth</name>
    <name type="synonym">Plutella maculipennis</name>
    <dbReference type="NCBI Taxonomy" id="51655"/>
    <lineage>
        <taxon>Eukaryota</taxon>
        <taxon>Metazoa</taxon>
        <taxon>Ecdysozoa</taxon>
        <taxon>Arthropoda</taxon>
        <taxon>Hexapoda</taxon>
        <taxon>Insecta</taxon>
        <taxon>Pterygota</taxon>
        <taxon>Neoptera</taxon>
        <taxon>Endopterygota</taxon>
        <taxon>Lepidoptera</taxon>
        <taxon>Glossata</taxon>
        <taxon>Ditrysia</taxon>
        <taxon>Yponomeutoidea</taxon>
        <taxon>Plutellidae</taxon>
        <taxon>Plutella</taxon>
    </lineage>
</organism>
<evidence type="ECO:0000313" key="12">
    <source>
        <dbReference type="Proteomes" id="UP000653454"/>
    </source>
</evidence>
<sequence length="73" mass="8023">MHKISFLFVLLACLVIVSEAQLTFTSSWGGGKRSGTGSNTTPFNGCRNNENAMAAIYRLIQKEAERLLLCQKS</sequence>
<comment type="similarity">
    <text evidence="2">Belongs to the AKH/HRTH/RPCH family.</text>
</comment>
<reference evidence="10" key="1">
    <citation type="journal article" date="2015" name="Sci. Rep.">
        <title>The Endoparasitoid, Cotesia vestalis, Regulates Host Physiology by Reprogramming the Neuropeptide Transcriptional Network.</title>
        <authorList>
            <person name="Shi M."/>
            <person name="Dong S."/>
            <person name="Li M.T."/>
            <person name="Yang Y.Y."/>
            <person name="Stanley D."/>
            <person name="Chen X.X."/>
        </authorList>
    </citation>
    <scope>NUCLEOTIDE SEQUENCE</scope>
    <source>
        <tissue evidence="10">Brain</tissue>
    </source>
</reference>
<keyword evidence="7" id="KW-0873">Pyrrolidone carboxylic acid</keyword>
<evidence type="ECO:0000256" key="7">
    <source>
        <dbReference type="ARBA" id="ARBA00023283"/>
    </source>
</evidence>
<keyword evidence="3" id="KW-0964">Secreted</keyword>
<keyword evidence="6" id="KW-0027">Amidation</keyword>
<protein>
    <submittedName>
        <fullName evidence="11">(diamondback moth) hypothetical protein</fullName>
    </submittedName>
    <submittedName>
        <fullName evidence="10">AKH1 protein</fullName>
    </submittedName>
</protein>
<dbReference type="PROSITE" id="PS00256">
    <property type="entry name" value="AKH"/>
    <property type="match status" value="1"/>
</dbReference>
<evidence type="ECO:0000256" key="8">
    <source>
        <dbReference type="ARBA" id="ARBA00023320"/>
    </source>
</evidence>
<dbReference type="Pfam" id="PF06377">
    <property type="entry name" value="Adipokin_hormo"/>
    <property type="match status" value="1"/>
</dbReference>
<evidence type="ECO:0000313" key="11">
    <source>
        <dbReference type="EMBL" id="CAG9130903.1"/>
    </source>
</evidence>
<dbReference type="GO" id="GO:0007218">
    <property type="term" value="P:neuropeptide signaling pathway"/>
    <property type="evidence" value="ECO:0007669"/>
    <property type="project" value="UniProtKB-KW"/>
</dbReference>
<evidence type="ECO:0000256" key="1">
    <source>
        <dbReference type="ARBA" id="ARBA00004613"/>
    </source>
</evidence>
<dbReference type="EMBL" id="KJ783476">
    <property type="protein sequence ID" value="AJM76765.1"/>
    <property type="molecule type" value="mRNA"/>
</dbReference>
<name>A0A0C5BEX1_PLUXY</name>
<gene>
    <name evidence="10" type="primary">AKH1</name>
    <name evidence="11" type="ORF">PLXY2_LOCUS10110</name>
</gene>
<comment type="subcellular location">
    <subcellularLocation>
        <location evidence="1">Secreted</location>
    </subcellularLocation>
</comment>
<keyword evidence="4" id="KW-0372">Hormone</keyword>